<protein>
    <recommendedName>
        <fullName evidence="9">Serine hydroxymethyltransferase</fullName>
        <shortName evidence="9">SHMT</shortName>
        <shortName evidence="9">Serine methylase</shortName>
        <ecNumber evidence="9">2.1.2.1</ecNumber>
    </recommendedName>
</protein>
<keyword evidence="7 9" id="KW-0808">Transferase</keyword>
<keyword evidence="5 9" id="KW-0963">Cytoplasm</keyword>
<evidence type="ECO:0000313" key="13">
    <source>
        <dbReference type="Proteomes" id="UP000176260"/>
    </source>
</evidence>
<evidence type="ECO:0000256" key="1">
    <source>
        <dbReference type="ARBA" id="ARBA00001933"/>
    </source>
</evidence>
<evidence type="ECO:0000256" key="10">
    <source>
        <dbReference type="PIRSR" id="PIRSR000412-50"/>
    </source>
</evidence>
<organism evidence="12 13">
    <name type="scientific">Candidatus Buchananbacteria bacterium RBG_13_39_9</name>
    <dbReference type="NCBI Taxonomy" id="1797531"/>
    <lineage>
        <taxon>Bacteria</taxon>
        <taxon>Candidatus Buchananiibacteriota</taxon>
    </lineage>
</organism>
<dbReference type="Gene3D" id="3.90.1150.10">
    <property type="entry name" value="Aspartate Aminotransferase, domain 1"/>
    <property type="match status" value="1"/>
</dbReference>
<evidence type="ECO:0000313" key="12">
    <source>
        <dbReference type="EMBL" id="OGY41123.1"/>
    </source>
</evidence>
<keyword evidence="9" id="KW-0028">Amino-acid biosynthesis</keyword>
<keyword evidence="12" id="KW-0489">Methyltransferase</keyword>
<dbReference type="PANTHER" id="PTHR11680">
    <property type="entry name" value="SERINE HYDROXYMETHYLTRANSFERASE"/>
    <property type="match status" value="1"/>
</dbReference>
<feature type="binding site" evidence="9">
    <location>
        <position position="240"/>
    </location>
    <ligand>
        <name>(6S)-5,6,7,8-tetrahydrofolate</name>
        <dbReference type="ChEBI" id="CHEBI:57453"/>
    </ligand>
</feature>
<dbReference type="EMBL" id="MHIA01000033">
    <property type="protein sequence ID" value="OGY41123.1"/>
    <property type="molecule type" value="Genomic_DNA"/>
</dbReference>
<dbReference type="Pfam" id="PF00464">
    <property type="entry name" value="SHMT"/>
    <property type="match status" value="1"/>
</dbReference>
<name>A0A1G1XM17_9BACT</name>
<dbReference type="FunFam" id="3.40.640.10:FF:000001">
    <property type="entry name" value="Serine hydroxymethyltransferase"/>
    <property type="match status" value="1"/>
</dbReference>
<dbReference type="InterPro" id="IPR039429">
    <property type="entry name" value="SHMT-like_dom"/>
</dbReference>
<dbReference type="CDD" id="cd00378">
    <property type="entry name" value="SHMT"/>
    <property type="match status" value="1"/>
</dbReference>
<keyword evidence="6 9" id="KW-0554">One-carbon metabolism</keyword>
<dbReference type="AlphaFoldDB" id="A0A1G1XM17"/>
<dbReference type="NCBIfam" id="NF000586">
    <property type="entry name" value="PRK00011.1"/>
    <property type="match status" value="1"/>
</dbReference>
<dbReference type="Gene3D" id="3.40.640.10">
    <property type="entry name" value="Type I PLP-dependent aspartate aminotransferase-like (Major domain)"/>
    <property type="match status" value="1"/>
</dbReference>
<feature type="modified residue" description="N6-(pyridoxal phosphate)lysine" evidence="9 10">
    <location>
        <position position="226"/>
    </location>
</feature>
<feature type="binding site" evidence="9">
    <location>
        <position position="117"/>
    </location>
    <ligand>
        <name>(6S)-5,6,7,8-tetrahydrofolate</name>
        <dbReference type="ChEBI" id="CHEBI:57453"/>
    </ligand>
</feature>
<dbReference type="PROSITE" id="PS00096">
    <property type="entry name" value="SHMT"/>
    <property type="match status" value="1"/>
</dbReference>
<feature type="binding site" evidence="9">
    <location>
        <begin position="349"/>
        <end position="351"/>
    </location>
    <ligand>
        <name>(6S)-5,6,7,8-tetrahydrofolate</name>
        <dbReference type="ChEBI" id="CHEBI:57453"/>
    </ligand>
</feature>
<evidence type="ECO:0000256" key="9">
    <source>
        <dbReference type="HAMAP-Rule" id="MF_00051"/>
    </source>
</evidence>
<comment type="cofactor">
    <cofactor evidence="1 9 10">
        <name>pyridoxal 5'-phosphate</name>
        <dbReference type="ChEBI" id="CHEBI:597326"/>
    </cofactor>
</comment>
<dbReference type="InterPro" id="IPR015421">
    <property type="entry name" value="PyrdxlP-dep_Trfase_major"/>
</dbReference>
<dbReference type="SUPFAM" id="SSF53383">
    <property type="entry name" value="PLP-dependent transferases"/>
    <property type="match status" value="1"/>
</dbReference>
<dbReference type="HAMAP" id="MF_00051">
    <property type="entry name" value="SHMT"/>
    <property type="match status" value="1"/>
</dbReference>
<feature type="binding site" evidence="9">
    <location>
        <begin position="121"/>
        <end position="123"/>
    </location>
    <ligand>
        <name>(6S)-5,6,7,8-tetrahydrofolate</name>
        <dbReference type="ChEBI" id="CHEBI:57453"/>
    </ligand>
</feature>
<evidence type="ECO:0000259" key="11">
    <source>
        <dbReference type="Pfam" id="PF00464"/>
    </source>
</evidence>
<comment type="similarity">
    <text evidence="3 9">Belongs to the SHMT family.</text>
</comment>
<dbReference type="EC" id="2.1.2.1" evidence="9"/>
<dbReference type="InterPro" id="IPR049943">
    <property type="entry name" value="Ser_HO-MeTrfase-like"/>
</dbReference>
<dbReference type="GO" id="GO:0019264">
    <property type="term" value="P:glycine biosynthetic process from serine"/>
    <property type="evidence" value="ECO:0007669"/>
    <property type="project" value="UniProtKB-UniRule"/>
</dbReference>
<evidence type="ECO:0000256" key="6">
    <source>
        <dbReference type="ARBA" id="ARBA00022563"/>
    </source>
</evidence>
<dbReference type="Proteomes" id="UP000176260">
    <property type="component" value="Unassembled WGS sequence"/>
</dbReference>
<dbReference type="GO" id="GO:0008168">
    <property type="term" value="F:methyltransferase activity"/>
    <property type="evidence" value="ECO:0007669"/>
    <property type="project" value="UniProtKB-KW"/>
</dbReference>
<dbReference type="InterPro" id="IPR015422">
    <property type="entry name" value="PyrdxlP-dep_Trfase_small"/>
</dbReference>
<evidence type="ECO:0000256" key="3">
    <source>
        <dbReference type="ARBA" id="ARBA00006376"/>
    </source>
</evidence>
<comment type="subcellular location">
    <subcellularLocation>
        <location evidence="2 9">Cytoplasm</location>
    </subcellularLocation>
</comment>
<dbReference type="GO" id="GO:0032259">
    <property type="term" value="P:methylation"/>
    <property type="evidence" value="ECO:0007669"/>
    <property type="project" value="UniProtKB-KW"/>
</dbReference>
<evidence type="ECO:0000256" key="5">
    <source>
        <dbReference type="ARBA" id="ARBA00022490"/>
    </source>
</evidence>
<feature type="domain" description="Serine hydroxymethyltransferase-like" evidence="11">
    <location>
        <begin position="4"/>
        <end position="379"/>
    </location>
</feature>
<dbReference type="InterPro" id="IPR001085">
    <property type="entry name" value="Ser_HO-MeTrfase"/>
</dbReference>
<comment type="pathway">
    <text evidence="9">Amino-acid biosynthesis; glycine biosynthesis; glycine from L-serine: step 1/1.</text>
</comment>
<keyword evidence="8 9" id="KW-0663">Pyridoxal phosphate</keyword>
<evidence type="ECO:0000256" key="4">
    <source>
        <dbReference type="ARBA" id="ARBA00011738"/>
    </source>
</evidence>
<sequence>MKFLSKEDPKIFELIKEETLRQQSGLIMIPSENFASPAVLEAMATPLNNKYAEGYPNARYYTGNQFIDQIESLAISRAKELFKADHVNVQPHSGTGANLAVYFGLLKPGDKIMSLSLPHGGHLSHGSKVSLVGQTYNIIHYAVDQKTELIDMDQVRELALKEKPQLIITGSTAYPRQFDFQAFSQISQEVGAIQLADVSHIVGLCLAGLHPDPVAFADVVTTTTHKTLRGPRSAIILCKEKYASQIDKAVFPGIQGGPFEHVIAAKAVCFKEAMTEHYLNDQKQTVKNAQALAQVFLSNGLRLVSGGTDTHLILIDCTNLNITGKQAANTLAECDIYANFNTIPFETRSPFDPSGLRIGTPALTTQGMKEKEMELIGQAICDVLKNSMNANMKAKAKSLVKGLTQKFPIYSDLKF</sequence>
<dbReference type="PANTHER" id="PTHR11680:SF35">
    <property type="entry name" value="SERINE HYDROXYMETHYLTRANSFERASE 1"/>
    <property type="match status" value="1"/>
</dbReference>
<reference evidence="12 13" key="1">
    <citation type="journal article" date="2016" name="Nat. Commun.">
        <title>Thousands of microbial genomes shed light on interconnected biogeochemical processes in an aquifer system.</title>
        <authorList>
            <person name="Anantharaman K."/>
            <person name="Brown C.T."/>
            <person name="Hug L.A."/>
            <person name="Sharon I."/>
            <person name="Castelle C.J."/>
            <person name="Probst A.J."/>
            <person name="Thomas B.C."/>
            <person name="Singh A."/>
            <person name="Wilkins M.J."/>
            <person name="Karaoz U."/>
            <person name="Brodie E.L."/>
            <person name="Williams K.H."/>
            <person name="Hubbard S.S."/>
            <person name="Banfield J.F."/>
        </authorList>
    </citation>
    <scope>NUCLEOTIDE SEQUENCE [LARGE SCALE GENOMIC DNA]</scope>
</reference>
<gene>
    <name evidence="9" type="primary">glyA</name>
    <name evidence="12" type="ORF">A2Y67_00745</name>
</gene>
<dbReference type="UniPathway" id="UPA00193"/>
<dbReference type="InterPro" id="IPR015424">
    <property type="entry name" value="PyrdxlP-dep_Trfase"/>
</dbReference>
<comment type="function">
    <text evidence="9">Catalyzes the reversible interconversion of serine and glycine with tetrahydrofolate (THF) serving as the one-carbon carrier. This reaction serves as the major source of one-carbon groups required for the biosynthesis of purines, thymidylate, methionine, and other important biomolecules. Also exhibits THF-independent aldolase activity toward beta-hydroxyamino acids, producing glycine and aldehydes, via a retro-aldol mechanism.</text>
</comment>
<dbReference type="GO" id="GO:0030170">
    <property type="term" value="F:pyridoxal phosphate binding"/>
    <property type="evidence" value="ECO:0007669"/>
    <property type="project" value="UniProtKB-UniRule"/>
</dbReference>
<dbReference type="GO" id="GO:0005829">
    <property type="term" value="C:cytosol"/>
    <property type="evidence" value="ECO:0007669"/>
    <property type="project" value="TreeGrafter"/>
</dbReference>
<comment type="catalytic activity">
    <reaction evidence="9">
        <text>(6R)-5,10-methylene-5,6,7,8-tetrahydrofolate + glycine + H2O = (6S)-5,6,7,8-tetrahydrofolate + L-serine</text>
        <dbReference type="Rhea" id="RHEA:15481"/>
        <dbReference type="ChEBI" id="CHEBI:15377"/>
        <dbReference type="ChEBI" id="CHEBI:15636"/>
        <dbReference type="ChEBI" id="CHEBI:33384"/>
        <dbReference type="ChEBI" id="CHEBI:57305"/>
        <dbReference type="ChEBI" id="CHEBI:57453"/>
        <dbReference type="EC" id="2.1.2.1"/>
    </reaction>
</comment>
<dbReference type="GO" id="GO:0004372">
    <property type="term" value="F:glycine hydroxymethyltransferase activity"/>
    <property type="evidence" value="ECO:0007669"/>
    <property type="project" value="UniProtKB-UniRule"/>
</dbReference>
<dbReference type="GO" id="GO:0035999">
    <property type="term" value="P:tetrahydrofolate interconversion"/>
    <property type="evidence" value="ECO:0007669"/>
    <property type="project" value="UniProtKB-UniRule"/>
</dbReference>
<comment type="subunit">
    <text evidence="4 9">Homodimer.</text>
</comment>
<proteinExistence type="inferred from homology"/>
<comment type="caution">
    <text evidence="12">The sequence shown here is derived from an EMBL/GenBank/DDBJ whole genome shotgun (WGS) entry which is preliminary data.</text>
</comment>
<comment type="pathway">
    <text evidence="9">One-carbon metabolism; tetrahydrofolate interconversion.</text>
</comment>
<evidence type="ECO:0000256" key="8">
    <source>
        <dbReference type="ARBA" id="ARBA00022898"/>
    </source>
</evidence>
<dbReference type="InterPro" id="IPR019798">
    <property type="entry name" value="Ser_HO-MeTrfase_PLP_BS"/>
</dbReference>
<dbReference type="PIRSF" id="PIRSF000412">
    <property type="entry name" value="SHMT"/>
    <property type="match status" value="1"/>
</dbReference>
<accession>A0A1G1XM17</accession>
<feature type="site" description="Plays an important role in substrate specificity" evidence="9">
    <location>
        <position position="225"/>
    </location>
</feature>
<evidence type="ECO:0000256" key="7">
    <source>
        <dbReference type="ARBA" id="ARBA00022679"/>
    </source>
</evidence>
<evidence type="ECO:0000256" key="2">
    <source>
        <dbReference type="ARBA" id="ARBA00004496"/>
    </source>
</evidence>
<dbReference type="UniPathway" id="UPA00288">
    <property type="reaction ID" value="UER01023"/>
</dbReference>